<dbReference type="InterPro" id="IPR000182">
    <property type="entry name" value="GNAT_dom"/>
</dbReference>
<keyword evidence="3" id="KW-1185">Reference proteome</keyword>
<dbReference type="EC" id="2.3.1.-" evidence="2"/>
<dbReference type="GO" id="GO:0008080">
    <property type="term" value="F:N-acetyltransferase activity"/>
    <property type="evidence" value="ECO:0007669"/>
    <property type="project" value="TreeGrafter"/>
</dbReference>
<dbReference type="PATRIC" id="fig|1302648.3.peg.831"/>
<dbReference type="PANTHER" id="PTHR13355">
    <property type="entry name" value="GLUCOSAMINE 6-PHOSPHATE N-ACETYLTRANSFERASE"/>
    <property type="match status" value="1"/>
</dbReference>
<dbReference type="Pfam" id="PF00583">
    <property type="entry name" value="Acetyltransf_1"/>
    <property type="match status" value="1"/>
</dbReference>
<reference evidence="2 3" key="1">
    <citation type="submission" date="2014-08" db="EMBL/GenBank/DDBJ databases">
        <title>Genome sequence of Tetragenococcus muriaticus.</title>
        <authorList>
            <person name="Chuea-nongthon C."/>
            <person name="Rodtong S."/>
            <person name="Yongsawatdigul J."/>
            <person name="Steele J.L."/>
            <person name="Liu X.-y."/>
            <person name="Speers J."/>
            <person name="Glasner J.D."/>
            <person name="Neeno-Eckwall E.C."/>
        </authorList>
    </citation>
    <scope>NUCLEOTIDE SEQUENCE [LARGE SCALE GENOMIC DNA]</scope>
    <source>
        <strain evidence="2 3">3MR10-3</strain>
    </source>
</reference>
<sequence length="145" mass="16621">MENTEIIIGNQAWQKAASTFIRMHVFVFEVQISLQDEFDENDTDQAIYAVAYCGNLPVSTARLLKINKENVRITRVATLKEYRGKSLSSEILKQLEDYSKKAGYKKVDIHSEVAALAFYLKCGYQVSSNIYYEDEVPCQSVEKYL</sequence>
<dbReference type="RefSeq" id="WP_028790617.1">
    <property type="nucleotide sequence ID" value="NZ_JPVT01000073.1"/>
</dbReference>
<protein>
    <submittedName>
        <fullName evidence="2">Acetyltransferase</fullName>
        <ecNumber evidence="2">2.3.1.-</ecNumber>
    </submittedName>
</protein>
<accession>A0A091CDB8</accession>
<dbReference type="SUPFAM" id="SSF55729">
    <property type="entry name" value="Acyl-CoA N-acyltransferases (Nat)"/>
    <property type="match status" value="1"/>
</dbReference>
<keyword evidence="2" id="KW-0012">Acyltransferase</keyword>
<name>A0A091CDB8_9ENTE</name>
<dbReference type="Proteomes" id="UP000029381">
    <property type="component" value="Unassembled WGS sequence"/>
</dbReference>
<evidence type="ECO:0000259" key="1">
    <source>
        <dbReference type="PROSITE" id="PS51186"/>
    </source>
</evidence>
<organism evidence="2 3">
    <name type="scientific">Tetragenococcus muriaticus 3MR10-3</name>
    <dbReference type="NCBI Taxonomy" id="1302648"/>
    <lineage>
        <taxon>Bacteria</taxon>
        <taxon>Bacillati</taxon>
        <taxon>Bacillota</taxon>
        <taxon>Bacilli</taxon>
        <taxon>Lactobacillales</taxon>
        <taxon>Enterococcaceae</taxon>
        <taxon>Tetragenococcus</taxon>
    </lineage>
</organism>
<dbReference type="AlphaFoldDB" id="A0A091CDB8"/>
<evidence type="ECO:0000313" key="3">
    <source>
        <dbReference type="Proteomes" id="UP000029381"/>
    </source>
</evidence>
<keyword evidence="2" id="KW-0808">Transferase</keyword>
<comment type="caution">
    <text evidence="2">The sequence shown here is derived from an EMBL/GenBank/DDBJ whole genome shotgun (WGS) entry which is preliminary data.</text>
</comment>
<dbReference type="InterPro" id="IPR016181">
    <property type="entry name" value="Acyl_CoA_acyltransferase"/>
</dbReference>
<dbReference type="EMBL" id="JPVT01000073">
    <property type="protein sequence ID" value="KFN91808.1"/>
    <property type="molecule type" value="Genomic_DNA"/>
</dbReference>
<proteinExistence type="predicted"/>
<dbReference type="Gene3D" id="3.40.630.30">
    <property type="match status" value="1"/>
</dbReference>
<dbReference type="PROSITE" id="PS51186">
    <property type="entry name" value="GNAT"/>
    <property type="match status" value="1"/>
</dbReference>
<gene>
    <name evidence="2" type="ORF">TMU3MR103_0855</name>
</gene>
<dbReference type="InterPro" id="IPR039143">
    <property type="entry name" value="GNPNAT1-like"/>
</dbReference>
<feature type="domain" description="N-acetyltransferase" evidence="1">
    <location>
        <begin position="7"/>
        <end position="145"/>
    </location>
</feature>
<evidence type="ECO:0000313" key="2">
    <source>
        <dbReference type="EMBL" id="KFN91808.1"/>
    </source>
</evidence>